<organism evidence="1 2">
    <name type="scientific">Muribaculum intestinale</name>
    <dbReference type="NCBI Taxonomy" id="1796646"/>
    <lineage>
        <taxon>Bacteria</taxon>
        <taxon>Pseudomonadati</taxon>
        <taxon>Bacteroidota</taxon>
        <taxon>Bacteroidia</taxon>
        <taxon>Bacteroidales</taxon>
        <taxon>Muribaculaceae</taxon>
        <taxon>Muribaculum</taxon>
    </lineage>
</organism>
<dbReference type="Pfam" id="PF12686">
    <property type="entry name" value="DUF3800"/>
    <property type="match status" value="1"/>
</dbReference>
<evidence type="ECO:0000313" key="1">
    <source>
        <dbReference type="EMBL" id="ANU62557.1"/>
    </source>
</evidence>
<dbReference type="GeneID" id="65535531"/>
<dbReference type="EMBL" id="CP015402">
    <property type="protein sequence ID" value="ANU62557.1"/>
    <property type="molecule type" value="Genomic_DNA"/>
</dbReference>
<dbReference type="InterPro" id="IPR024524">
    <property type="entry name" value="DUF3800"/>
</dbReference>
<proteinExistence type="predicted"/>
<keyword evidence="2" id="KW-1185">Reference proteome</keyword>
<protein>
    <submittedName>
        <fullName evidence="1">RlfA protein</fullName>
    </submittedName>
</protein>
<sequence>MEQKNKTFNIYCDESTHLPNDGCPYMIYGYVSVASNQIKMIREQLKAIKTKYNFNSEWKWTGIHDKTYQMYRELVEYFFSVSGLNFRAVVVDKSHIDESRAEYTYNDFYFRMYFQLLHHKTDMTALHNIYFDIKDTCSQMKLHKLKDILKYNASIGNFQFIRSHESVFLQLADVLMGAINYKLRIKTGNIEGKVVAKRRIIEYIESHSYVSLTCTSPLSAQKMNLFYISLKH</sequence>
<dbReference type="STRING" id="1796646.A4V02_01595"/>
<reference evidence="2" key="1">
    <citation type="submission" date="2016-04" db="EMBL/GenBank/DDBJ databases">
        <title>Complete Genome Sequences of Twelve Strains of a Stable Defined Moderately Diverse Mouse Microbiota 2 (sDMDMm2).</title>
        <authorList>
            <person name="Uchimura Y."/>
            <person name="Wyss M."/>
            <person name="Brugiroux S."/>
            <person name="Limenitakis J.P."/>
            <person name="Stecher B."/>
            <person name="McCoy K.D."/>
            <person name="Macpherson A.J."/>
        </authorList>
    </citation>
    <scope>NUCLEOTIDE SEQUENCE [LARGE SCALE GENOMIC DNA]</scope>
    <source>
        <strain evidence="2">YL27</strain>
    </source>
</reference>
<evidence type="ECO:0000313" key="2">
    <source>
        <dbReference type="Proteomes" id="UP000186351"/>
    </source>
</evidence>
<dbReference type="OrthoDB" id="9799211at2"/>
<gene>
    <name evidence="1" type="ORF">A4V02_01595</name>
</gene>
<name>A0A1B1S6Y5_9BACT</name>
<dbReference type="AlphaFoldDB" id="A0A1B1S6Y5"/>
<dbReference type="Proteomes" id="UP000186351">
    <property type="component" value="Chromosome"/>
</dbReference>
<dbReference type="KEGG" id="pary:A4V02_01595"/>
<dbReference type="RefSeq" id="WP_068959952.1">
    <property type="nucleotide sequence ID" value="NZ_CAJTAP010000052.1"/>
</dbReference>
<accession>A0A1Z2XEU1</accession>
<accession>A0A1B1S6Y5</accession>